<evidence type="ECO:0000313" key="2">
    <source>
        <dbReference type="Proteomes" id="UP000814033"/>
    </source>
</evidence>
<sequence>MSIAALNAPPVDRSHACCLAQSFCLRRLAHRVRAATCTASVSYCPRFARPAAFSAASLAVACMDPRAREPTLTPIDHGRLGAEAPPAAHHYRRCAADRQQASRQPAPVGAVCALNLYSPAAARQTTAFRLAGALPYETRATTDRKVEGQSPH</sequence>
<proteinExistence type="predicted"/>
<name>A0ACB8RIQ3_9AGAM</name>
<keyword evidence="2" id="KW-1185">Reference proteome</keyword>
<reference evidence="1" key="1">
    <citation type="submission" date="2021-02" db="EMBL/GenBank/DDBJ databases">
        <authorList>
            <consortium name="DOE Joint Genome Institute"/>
            <person name="Ahrendt S."/>
            <person name="Looney B.P."/>
            <person name="Miyauchi S."/>
            <person name="Morin E."/>
            <person name="Drula E."/>
            <person name="Courty P.E."/>
            <person name="Chicoki N."/>
            <person name="Fauchery L."/>
            <person name="Kohler A."/>
            <person name="Kuo A."/>
            <person name="Labutti K."/>
            <person name="Pangilinan J."/>
            <person name="Lipzen A."/>
            <person name="Riley R."/>
            <person name="Andreopoulos W."/>
            <person name="He G."/>
            <person name="Johnson J."/>
            <person name="Barry K.W."/>
            <person name="Grigoriev I.V."/>
            <person name="Nagy L."/>
            <person name="Hibbett D."/>
            <person name="Henrissat B."/>
            <person name="Matheny P.B."/>
            <person name="Labbe J."/>
            <person name="Martin F."/>
        </authorList>
    </citation>
    <scope>NUCLEOTIDE SEQUENCE</scope>
    <source>
        <strain evidence="1">FP105234-sp</strain>
    </source>
</reference>
<accession>A0ACB8RIQ3</accession>
<comment type="caution">
    <text evidence="1">The sequence shown here is derived from an EMBL/GenBank/DDBJ whole genome shotgun (WGS) entry which is preliminary data.</text>
</comment>
<protein>
    <submittedName>
        <fullName evidence="1">Uncharacterized protein</fullName>
    </submittedName>
</protein>
<gene>
    <name evidence="1" type="ORF">FA95DRAFT_337280</name>
</gene>
<dbReference type="Proteomes" id="UP000814033">
    <property type="component" value="Unassembled WGS sequence"/>
</dbReference>
<reference evidence="1" key="2">
    <citation type="journal article" date="2022" name="New Phytol.">
        <title>Evolutionary transition to the ectomycorrhizal habit in the genomes of a hyperdiverse lineage of mushroom-forming fungi.</title>
        <authorList>
            <person name="Looney B."/>
            <person name="Miyauchi S."/>
            <person name="Morin E."/>
            <person name="Drula E."/>
            <person name="Courty P.E."/>
            <person name="Kohler A."/>
            <person name="Kuo A."/>
            <person name="LaButti K."/>
            <person name="Pangilinan J."/>
            <person name="Lipzen A."/>
            <person name="Riley R."/>
            <person name="Andreopoulos W."/>
            <person name="He G."/>
            <person name="Johnson J."/>
            <person name="Nolan M."/>
            <person name="Tritt A."/>
            <person name="Barry K.W."/>
            <person name="Grigoriev I.V."/>
            <person name="Nagy L.G."/>
            <person name="Hibbett D."/>
            <person name="Henrissat B."/>
            <person name="Matheny P.B."/>
            <person name="Labbe J."/>
            <person name="Martin F.M."/>
        </authorList>
    </citation>
    <scope>NUCLEOTIDE SEQUENCE</scope>
    <source>
        <strain evidence="1">FP105234-sp</strain>
    </source>
</reference>
<dbReference type="EMBL" id="MU276003">
    <property type="protein sequence ID" value="KAI0043814.1"/>
    <property type="molecule type" value="Genomic_DNA"/>
</dbReference>
<organism evidence="1 2">
    <name type="scientific">Auriscalpium vulgare</name>
    <dbReference type="NCBI Taxonomy" id="40419"/>
    <lineage>
        <taxon>Eukaryota</taxon>
        <taxon>Fungi</taxon>
        <taxon>Dikarya</taxon>
        <taxon>Basidiomycota</taxon>
        <taxon>Agaricomycotina</taxon>
        <taxon>Agaricomycetes</taxon>
        <taxon>Russulales</taxon>
        <taxon>Auriscalpiaceae</taxon>
        <taxon>Auriscalpium</taxon>
    </lineage>
</organism>
<evidence type="ECO:0000313" key="1">
    <source>
        <dbReference type="EMBL" id="KAI0043814.1"/>
    </source>
</evidence>